<keyword evidence="2" id="KW-0863">Zinc-finger</keyword>
<feature type="transmembrane region" description="Helical" evidence="5">
    <location>
        <begin position="303"/>
        <end position="324"/>
    </location>
</feature>
<gene>
    <name evidence="7" type="ORF">LTR91_001531</name>
</gene>
<feature type="domain" description="RING-CH-type" evidence="6">
    <location>
        <begin position="129"/>
        <end position="229"/>
    </location>
</feature>
<dbReference type="InterPro" id="IPR011016">
    <property type="entry name" value="Znf_RING-CH"/>
</dbReference>
<feature type="transmembrane region" description="Helical" evidence="5">
    <location>
        <begin position="350"/>
        <end position="368"/>
    </location>
</feature>
<dbReference type="Proteomes" id="UP001175353">
    <property type="component" value="Unassembled WGS sequence"/>
</dbReference>
<evidence type="ECO:0000256" key="3">
    <source>
        <dbReference type="ARBA" id="ARBA00022833"/>
    </source>
</evidence>
<name>A0AAN6R1N3_9PEZI</name>
<keyword evidence="5" id="KW-0812">Transmembrane</keyword>
<keyword evidence="5" id="KW-1133">Transmembrane helix</keyword>
<dbReference type="PROSITE" id="PS51292">
    <property type="entry name" value="ZF_RING_CH"/>
    <property type="match status" value="1"/>
</dbReference>
<evidence type="ECO:0000256" key="2">
    <source>
        <dbReference type="ARBA" id="ARBA00022771"/>
    </source>
</evidence>
<keyword evidence="3" id="KW-0862">Zinc</keyword>
<reference evidence="7" key="1">
    <citation type="submission" date="2023-06" db="EMBL/GenBank/DDBJ databases">
        <title>Black Yeasts Isolated from many extreme environments.</title>
        <authorList>
            <person name="Coleine C."/>
            <person name="Stajich J.E."/>
            <person name="Selbmann L."/>
        </authorList>
    </citation>
    <scope>NUCLEOTIDE SEQUENCE</scope>
    <source>
        <strain evidence="7">CCFEE 5200</strain>
    </source>
</reference>
<feature type="compositionally biased region" description="Polar residues" evidence="4">
    <location>
        <begin position="1"/>
        <end position="15"/>
    </location>
</feature>
<protein>
    <recommendedName>
        <fullName evidence="6">RING-CH-type domain-containing protein</fullName>
    </recommendedName>
</protein>
<evidence type="ECO:0000256" key="4">
    <source>
        <dbReference type="SAM" id="MobiDB-lite"/>
    </source>
</evidence>
<feature type="transmembrane region" description="Helical" evidence="5">
    <location>
        <begin position="248"/>
        <end position="270"/>
    </location>
</feature>
<keyword evidence="1" id="KW-0479">Metal-binding</keyword>
<dbReference type="SUPFAM" id="SSF57850">
    <property type="entry name" value="RING/U-box"/>
    <property type="match status" value="1"/>
</dbReference>
<dbReference type="PANTHER" id="PTHR46347">
    <property type="entry name" value="RING/FYVE/PHD ZINC FINGER SUPERFAMILY PROTEIN"/>
    <property type="match status" value="1"/>
</dbReference>
<feature type="compositionally biased region" description="Basic and acidic residues" evidence="4">
    <location>
        <begin position="17"/>
        <end position="27"/>
    </location>
</feature>
<dbReference type="CDD" id="cd16495">
    <property type="entry name" value="RING_CH-C4HC3_MARCH"/>
    <property type="match status" value="1"/>
</dbReference>
<dbReference type="SMART" id="SM00744">
    <property type="entry name" value="RINGv"/>
    <property type="match status" value="1"/>
</dbReference>
<dbReference type="GO" id="GO:0008270">
    <property type="term" value="F:zinc ion binding"/>
    <property type="evidence" value="ECO:0007669"/>
    <property type="project" value="UniProtKB-KW"/>
</dbReference>
<dbReference type="Gene3D" id="3.30.40.10">
    <property type="entry name" value="Zinc/RING finger domain, C3HC4 (zinc finger)"/>
    <property type="match status" value="1"/>
</dbReference>
<dbReference type="Pfam" id="PF12906">
    <property type="entry name" value="RINGv"/>
    <property type="match status" value="1"/>
</dbReference>
<organism evidence="7 8">
    <name type="scientific">Friedmanniomyces endolithicus</name>
    <dbReference type="NCBI Taxonomy" id="329885"/>
    <lineage>
        <taxon>Eukaryota</taxon>
        <taxon>Fungi</taxon>
        <taxon>Dikarya</taxon>
        <taxon>Ascomycota</taxon>
        <taxon>Pezizomycotina</taxon>
        <taxon>Dothideomycetes</taxon>
        <taxon>Dothideomycetidae</taxon>
        <taxon>Mycosphaerellales</taxon>
        <taxon>Teratosphaeriaceae</taxon>
        <taxon>Friedmanniomyces</taxon>
    </lineage>
</organism>
<evidence type="ECO:0000313" key="8">
    <source>
        <dbReference type="Proteomes" id="UP001175353"/>
    </source>
</evidence>
<evidence type="ECO:0000256" key="1">
    <source>
        <dbReference type="ARBA" id="ARBA00022723"/>
    </source>
</evidence>
<feature type="region of interest" description="Disordered" evidence="4">
    <location>
        <begin position="86"/>
        <end position="131"/>
    </location>
</feature>
<keyword evidence="8" id="KW-1185">Reference proteome</keyword>
<dbReference type="EMBL" id="JAUJLE010000006">
    <property type="protein sequence ID" value="KAK1013220.1"/>
    <property type="molecule type" value="Genomic_DNA"/>
</dbReference>
<evidence type="ECO:0000259" key="6">
    <source>
        <dbReference type="PROSITE" id="PS51292"/>
    </source>
</evidence>
<proteinExistence type="predicted"/>
<feature type="region of interest" description="Disordered" evidence="4">
    <location>
        <begin position="1"/>
        <end position="27"/>
    </location>
</feature>
<dbReference type="AlphaFoldDB" id="A0AAN6R1N3"/>
<dbReference type="PANTHER" id="PTHR46347:SF1">
    <property type="entry name" value="RING_FYVE_PHD ZINC FINGER SUPERFAMILY PROTEIN"/>
    <property type="match status" value="1"/>
</dbReference>
<accession>A0AAN6R1N3</accession>
<keyword evidence="5" id="KW-0472">Membrane</keyword>
<comment type="caution">
    <text evidence="7">The sequence shown here is derived from an EMBL/GenBank/DDBJ whole genome shotgun (WGS) entry which is preliminary data.</text>
</comment>
<sequence length="399" mass="43665">MSSSGNANDAETLSAKTADRMTGDGEIRPSSAIAEGQIAASSETHATASVLLPWERMAAYSTGASWGFPDDVPGGWTQDDVDAQVHTESRAQTKFESETKREPGIKTEPAPAEADAPPQPSPSSARKQRTHWPPRTCRICLEVVLPTFHSEEGTAGIPASMVPEAMRSAPRVTYESPPGDGGRMIRPCKCKGSQKYVHEDCLSAWRRQDPLQKRNYWQCPTCSYKYHLQRLTWGRWLSSTASQITLTLFIFVAGMFVLGFVADPIINLYLDPVSTIYTAGGPTGSLIFEDEPATWAEHFLKGLASLGLLGFAKFLLTLSPWHWFNMRGTGVMVNRSGGGIGGTGRDRLQGLNWIAIVVGIITVMWAVWKGVRAFSRKVLEQAGEKVMDVPGNDEDDEDD</sequence>
<dbReference type="InterPro" id="IPR013083">
    <property type="entry name" value="Znf_RING/FYVE/PHD"/>
</dbReference>
<evidence type="ECO:0000313" key="7">
    <source>
        <dbReference type="EMBL" id="KAK1013220.1"/>
    </source>
</evidence>
<feature type="compositionally biased region" description="Basic and acidic residues" evidence="4">
    <location>
        <begin position="86"/>
        <end position="105"/>
    </location>
</feature>
<evidence type="ECO:0000256" key="5">
    <source>
        <dbReference type="SAM" id="Phobius"/>
    </source>
</evidence>